<dbReference type="EMBL" id="VFPP01000001">
    <property type="protein sequence ID" value="TQM83735.1"/>
    <property type="molecule type" value="Genomic_DNA"/>
</dbReference>
<evidence type="ECO:0000313" key="1">
    <source>
        <dbReference type="EMBL" id="TQM83735.1"/>
    </source>
</evidence>
<evidence type="ECO:0000313" key="2">
    <source>
        <dbReference type="Proteomes" id="UP000316628"/>
    </source>
</evidence>
<sequence>MLAWDPADPIAILRELERTAGATPGDWAASAVSIPFALAEVASVRAAYEKRVAEERSRNKDVMDLEWDVPLPDPLPGTPEELHRWTRQAVVVAPTRVATAALVTGRLAGWVVRRWRETANALGRRDYLRAEFGEPTVLAPEWERRVADAFRPA</sequence>
<organism evidence="1 2">
    <name type="scientific">Saccharothrix saharensis</name>
    <dbReference type="NCBI Taxonomy" id="571190"/>
    <lineage>
        <taxon>Bacteria</taxon>
        <taxon>Bacillati</taxon>
        <taxon>Actinomycetota</taxon>
        <taxon>Actinomycetes</taxon>
        <taxon>Pseudonocardiales</taxon>
        <taxon>Pseudonocardiaceae</taxon>
        <taxon>Saccharothrix</taxon>
    </lineage>
</organism>
<gene>
    <name evidence="1" type="ORF">FHX81_6162</name>
</gene>
<dbReference type="Pfam" id="PF19726">
    <property type="entry name" value="DUF6218"/>
    <property type="match status" value="1"/>
</dbReference>
<accession>A0A543JLQ3</accession>
<comment type="caution">
    <text evidence="1">The sequence shown here is derived from an EMBL/GenBank/DDBJ whole genome shotgun (WGS) entry which is preliminary data.</text>
</comment>
<protein>
    <submittedName>
        <fullName evidence="1">Uncharacterized protein</fullName>
    </submittedName>
</protein>
<dbReference type="AlphaFoldDB" id="A0A543JLQ3"/>
<dbReference type="InterPro" id="IPR046190">
    <property type="entry name" value="DUF6218"/>
</dbReference>
<reference evidence="1 2" key="1">
    <citation type="submission" date="2019-06" db="EMBL/GenBank/DDBJ databases">
        <title>Sequencing the genomes of 1000 actinobacteria strains.</title>
        <authorList>
            <person name="Klenk H.-P."/>
        </authorList>
    </citation>
    <scope>NUCLEOTIDE SEQUENCE [LARGE SCALE GENOMIC DNA]</scope>
    <source>
        <strain evidence="1 2">DSM 45456</strain>
    </source>
</reference>
<keyword evidence="2" id="KW-1185">Reference proteome</keyword>
<dbReference type="Proteomes" id="UP000316628">
    <property type="component" value="Unassembled WGS sequence"/>
</dbReference>
<dbReference type="OrthoDB" id="3405158at2"/>
<proteinExistence type="predicted"/>
<name>A0A543JLQ3_9PSEU</name>